<dbReference type="AlphaFoldDB" id="A0AAN7RAE4"/>
<dbReference type="GO" id="GO:0006950">
    <property type="term" value="P:response to stress"/>
    <property type="evidence" value="ECO:0007669"/>
    <property type="project" value="TreeGrafter"/>
</dbReference>
<dbReference type="Pfam" id="PF03242">
    <property type="entry name" value="LEA_3a"/>
    <property type="match status" value="1"/>
</dbReference>
<reference evidence="3 4" key="1">
    <citation type="journal article" date="2023" name="Hortic Res">
        <title>Pangenome of water caltrop reveals structural variations and asymmetric subgenome divergence after allopolyploidization.</title>
        <authorList>
            <person name="Zhang X."/>
            <person name="Chen Y."/>
            <person name="Wang L."/>
            <person name="Yuan Y."/>
            <person name="Fang M."/>
            <person name="Shi L."/>
            <person name="Lu R."/>
            <person name="Comes H.P."/>
            <person name="Ma Y."/>
            <person name="Chen Y."/>
            <person name="Huang G."/>
            <person name="Zhou Y."/>
            <person name="Zheng Z."/>
            <person name="Qiu Y."/>
        </authorList>
    </citation>
    <scope>NUCLEOTIDE SEQUENCE [LARGE SCALE GENOMIC DNA]</scope>
    <source>
        <strain evidence="3">F231</strain>
    </source>
</reference>
<dbReference type="Proteomes" id="UP001346149">
    <property type="component" value="Unassembled WGS sequence"/>
</dbReference>
<dbReference type="PANTHER" id="PTHR33509:SF5">
    <property type="entry name" value="PROTEIN SENESCENCE-ASSOCIATED GENE 21, MITOCHONDRIAL"/>
    <property type="match status" value="1"/>
</dbReference>
<dbReference type="PANTHER" id="PTHR33509">
    <property type="entry name" value="LATE EMBRYOGENIS ABUNDANT PROTEIN 2-RELATED"/>
    <property type="match status" value="1"/>
</dbReference>
<comment type="caution">
    <text evidence="3">The sequence shown here is derived from an EMBL/GenBank/DDBJ whole genome shotgun (WGS) entry which is preliminary data.</text>
</comment>
<protein>
    <submittedName>
        <fullName evidence="3">Uncharacterized protein</fullName>
    </submittedName>
</protein>
<sequence>MAPWVSVSPLLFPSASFPPSLYIYIYQSPCLRLRIISLTKVRALMARSLSSRKLLSAAVVVDGFSSFIKRRGISAAAAAAAAAATQGVVGTGSAVMPKKAGERKVGSAHKVTWGPDPKTGYYRPDDRTEEIDVAELRAAFLNRESNKRG</sequence>
<evidence type="ECO:0000313" key="3">
    <source>
        <dbReference type="EMBL" id="KAK4793201.1"/>
    </source>
</evidence>
<evidence type="ECO:0000256" key="2">
    <source>
        <dbReference type="SAM" id="MobiDB-lite"/>
    </source>
</evidence>
<feature type="region of interest" description="Disordered" evidence="2">
    <location>
        <begin position="99"/>
        <end position="125"/>
    </location>
</feature>
<gene>
    <name evidence="3" type="ORF">SAY86_023636</name>
</gene>
<dbReference type="InterPro" id="IPR004926">
    <property type="entry name" value="LEA_3a"/>
</dbReference>
<dbReference type="GO" id="GO:0005739">
    <property type="term" value="C:mitochondrion"/>
    <property type="evidence" value="ECO:0007669"/>
    <property type="project" value="TreeGrafter"/>
</dbReference>
<proteinExistence type="inferred from homology"/>
<evidence type="ECO:0000256" key="1">
    <source>
        <dbReference type="ARBA" id="ARBA00007086"/>
    </source>
</evidence>
<keyword evidence="4" id="KW-1185">Reference proteome</keyword>
<name>A0AAN7RAE4_TRANT</name>
<comment type="similarity">
    <text evidence="1">Belongs to the LEA type 3 family.</text>
</comment>
<evidence type="ECO:0000313" key="4">
    <source>
        <dbReference type="Proteomes" id="UP001346149"/>
    </source>
</evidence>
<accession>A0AAN7RAE4</accession>
<dbReference type="EMBL" id="JAXQNO010000008">
    <property type="protein sequence ID" value="KAK4793201.1"/>
    <property type="molecule type" value="Genomic_DNA"/>
</dbReference>
<organism evidence="3 4">
    <name type="scientific">Trapa natans</name>
    <name type="common">Water chestnut</name>
    <dbReference type="NCBI Taxonomy" id="22666"/>
    <lineage>
        <taxon>Eukaryota</taxon>
        <taxon>Viridiplantae</taxon>
        <taxon>Streptophyta</taxon>
        <taxon>Embryophyta</taxon>
        <taxon>Tracheophyta</taxon>
        <taxon>Spermatophyta</taxon>
        <taxon>Magnoliopsida</taxon>
        <taxon>eudicotyledons</taxon>
        <taxon>Gunneridae</taxon>
        <taxon>Pentapetalae</taxon>
        <taxon>rosids</taxon>
        <taxon>malvids</taxon>
        <taxon>Myrtales</taxon>
        <taxon>Lythraceae</taxon>
        <taxon>Trapa</taxon>
    </lineage>
</organism>